<sequence length="143" mass="16245">MNKDIFLLPIALSDKDPFLPNRASSKSFDQSFPPYPNQNPIFQDVIPSSSPRLLHHLNGRPPWLPLYPCSNGFTIPLPRGTTKQHSIQPTHQILCRQILGIHDCWIRCTIRHCSLANIQEPIEGFVNGCCIGRTVVNRLAFQY</sequence>
<accession>A0A5M9K1K2</accession>
<gene>
    <name evidence="1" type="ORF">EYC84_005792</name>
</gene>
<keyword evidence="2" id="KW-1185">Reference proteome</keyword>
<reference evidence="1 2" key="1">
    <citation type="submission" date="2019-06" db="EMBL/GenBank/DDBJ databases">
        <title>Genome Sequence of the Brown Rot Fungal Pathogen Monilinia fructicola.</title>
        <authorList>
            <person name="De Miccolis Angelini R.M."/>
            <person name="Landi L."/>
            <person name="Abate D."/>
            <person name="Pollastro S."/>
            <person name="Romanazzi G."/>
            <person name="Faretra F."/>
        </authorList>
    </citation>
    <scope>NUCLEOTIDE SEQUENCE [LARGE SCALE GENOMIC DNA]</scope>
    <source>
        <strain evidence="1 2">Mfrc123</strain>
    </source>
</reference>
<comment type="caution">
    <text evidence="1">The sequence shown here is derived from an EMBL/GenBank/DDBJ whole genome shotgun (WGS) entry which is preliminary data.</text>
</comment>
<evidence type="ECO:0000313" key="1">
    <source>
        <dbReference type="EMBL" id="KAA8574299.1"/>
    </source>
</evidence>
<dbReference type="Proteomes" id="UP000322873">
    <property type="component" value="Unassembled WGS sequence"/>
</dbReference>
<proteinExistence type="predicted"/>
<name>A0A5M9K1K2_MONFR</name>
<dbReference type="AlphaFoldDB" id="A0A5M9K1K2"/>
<protein>
    <submittedName>
        <fullName evidence="1">Uncharacterized protein</fullName>
    </submittedName>
</protein>
<evidence type="ECO:0000313" key="2">
    <source>
        <dbReference type="Proteomes" id="UP000322873"/>
    </source>
</evidence>
<dbReference type="EMBL" id="VICG01000003">
    <property type="protein sequence ID" value="KAA8574299.1"/>
    <property type="molecule type" value="Genomic_DNA"/>
</dbReference>
<organism evidence="1 2">
    <name type="scientific">Monilinia fructicola</name>
    <name type="common">Brown rot fungus</name>
    <name type="synonym">Ciboria fructicola</name>
    <dbReference type="NCBI Taxonomy" id="38448"/>
    <lineage>
        <taxon>Eukaryota</taxon>
        <taxon>Fungi</taxon>
        <taxon>Dikarya</taxon>
        <taxon>Ascomycota</taxon>
        <taxon>Pezizomycotina</taxon>
        <taxon>Leotiomycetes</taxon>
        <taxon>Helotiales</taxon>
        <taxon>Sclerotiniaceae</taxon>
        <taxon>Monilinia</taxon>
    </lineage>
</organism>